<name>A0ABQ9HCF6_9NEOP</name>
<comment type="caution">
    <text evidence="2">The sequence shown here is derived from an EMBL/GenBank/DDBJ whole genome shotgun (WGS) entry which is preliminary data.</text>
</comment>
<feature type="compositionally biased region" description="Low complexity" evidence="1">
    <location>
        <begin position="256"/>
        <end position="274"/>
    </location>
</feature>
<protein>
    <submittedName>
        <fullName evidence="2">Uncharacterized protein</fullName>
    </submittedName>
</protein>
<gene>
    <name evidence="2" type="ORF">PR048_018476</name>
</gene>
<keyword evidence="3" id="KW-1185">Reference proteome</keyword>
<evidence type="ECO:0000313" key="2">
    <source>
        <dbReference type="EMBL" id="KAJ8881988.1"/>
    </source>
</evidence>
<dbReference type="Proteomes" id="UP001159363">
    <property type="component" value="Chromosome 5"/>
</dbReference>
<accession>A0ABQ9HCF6</accession>
<feature type="region of interest" description="Disordered" evidence="1">
    <location>
        <begin position="18"/>
        <end position="38"/>
    </location>
</feature>
<proteinExistence type="predicted"/>
<sequence>MNSLNLLAKAKLLSPTLTRDGSEDSVTTHPDLSSPSLPPSIFRSFVEEPARLARGKIQRGSLEEAVGRTVPRLLTHELRPRFDTYPFYWPAISVTSAIIPCPLRMVVADFHLTPRARLRLLRTPNVTGCRTDSAAPVKQDTGGGGSDRVFSEDIYYISAYPFFTTAFPPRAYLTSTQPNIFLITVRKPFWSTRGICVPYRPCNIQRGESSGLEVNETANDTSKPSLLSSMTTVPQLSACGSAGEDFQWRPRRDRSLSLPPASAPSLGASSSVSLFTQSEDQREKLQMARRDAAKCTVRRHGNLIQKSLPRPLPQLETFILCEEKTLGAAVAERLDCSPPTKANRVRSPAGSLPDFRKWKSCRTMPLVGGVFLGDLPFPPPLYSRAASFSPHFTLIGSQDLVVNSRPNLSTHLLGHICALLQEIHSHFKLLLINQVLALLRSRNVGHILQLKRSVNVYSEILSAQNASSVTIGLHIRDCGCDWRVCSTASESLRRPSTVLQRAPWIAVFSGHDCFRRSDQVRSSTSPVFGRPTLFDPPASLSSLTRYHILYARPCQRLLSDQHKMDHRNFADKNDYM</sequence>
<organism evidence="2 3">
    <name type="scientific">Dryococelus australis</name>
    <dbReference type="NCBI Taxonomy" id="614101"/>
    <lineage>
        <taxon>Eukaryota</taxon>
        <taxon>Metazoa</taxon>
        <taxon>Ecdysozoa</taxon>
        <taxon>Arthropoda</taxon>
        <taxon>Hexapoda</taxon>
        <taxon>Insecta</taxon>
        <taxon>Pterygota</taxon>
        <taxon>Neoptera</taxon>
        <taxon>Polyneoptera</taxon>
        <taxon>Phasmatodea</taxon>
        <taxon>Verophasmatodea</taxon>
        <taxon>Anareolatae</taxon>
        <taxon>Phasmatidae</taxon>
        <taxon>Eurycanthinae</taxon>
        <taxon>Dryococelus</taxon>
    </lineage>
</organism>
<evidence type="ECO:0000313" key="3">
    <source>
        <dbReference type="Proteomes" id="UP001159363"/>
    </source>
</evidence>
<reference evidence="2 3" key="1">
    <citation type="submission" date="2023-02" db="EMBL/GenBank/DDBJ databases">
        <title>LHISI_Scaffold_Assembly.</title>
        <authorList>
            <person name="Stuart O.P."/>
            <person name="Cleave R."/>
            <person name="Magrath M.J.L."/>
            <person name="Mikheyev A.S."/>
        </authorList>
    </citation>
    <scope>NUCLEOTIDE SEQUENCE [LARGE SCALE GENOMIC DNA]</scope>
    <source>
        <strain evidence="2">Daus_M_001</strain>
        <tissue evidence="2">Leg muscle</tissue>
    </source>
</reference>
<feature type="region of interest" description="Disordered" evidence="1">
    <location>
        <begin position="254"/>
        <end position="274"/>
    </location>
</feature>
<evidence type="ECO:0000256" key="1">
    <source>
        <dbReference type="SAM" id="MobiDB-lite"/>
    </source>
</evidence>
<feature type="compositionally biased region" description="Polar residues" evidence="1">
    <location>
        <begin position="18"/>
        <end position="28"/>
    </location>
</feature>
<dbReference type="EMBL" id="JARBHB010000006">
    <property type="protein sequence ID" value="KAJ8881988.1"/>
    <property type="molecule type" value="Genomic_DNA"/>
</dbReference>